<name>A0AAE1IUE1_9FABA</name>
<keyword evidence="8 12" id="KW-0175">Coiled coil</keyword>
<evidence type="ECO:0000256" key="6">
    <source>
        <dbReference type="ARBA" id="ARBA00022763"/>
    </source>
</evidence>
<evidence type="ECO:0000256" key="3">
    <source>
        <dbReference type="ARBA" id="ARBA00006793"/>
    </source>
</evidence>
<comment type="subcellular location">
    <subcellularLocation>
        <location evidence="2">Chromosome</location>
    </subcellularLocation>
    <subcellularLocation>
        <location evidence="1">Nucleus</location>
    </subcellularLocation>
</comment>
<keyword evidence="11" id="KW-0539">Nucleus</keyword>
<dbReference type="GO" id="GO:0051276">
    <property type="term" value="P:chromosome organization"/>
    <property type="evidence" value="ECO:0007669"/>
    <property type="project" value="InterPro"/>
</dbReference>
<evidence type="ECO:0000256" key="1">
    <source>
        <dbReference type="ARBA" id="ARBA00004123"/>
    </source>
</evidence>
<dbReference type="InterPro" id="IPR027417">
    <property type="entry name" value="P-loop_NTPase"/>
</dbReference>
<dbReference type="GO" id="GO:0000724">
    <property type="term" value="P:double-strand break repair via homologous recombination"/>
    <property type="evidence" value="ECO:0007669"/>
    <property type="project" value="TreeGrafter"/>
</dbReference>
<proteinExistence type="inferred from homology"/>
<dbReference type="GO" id="GO:0005634">
    <property type="term" value="C:nucleus"/>
    <property type="evidence" value="ECO:0007669"/>
    <property type="project" value="UniProtKB-SubCell"/>
</dbReference>
<evidence type="ECO:0000313" key="14">
    <source>
        <dbReference type="EMBL" id="KAK4256333.1"/>
    </source>
</evidence>
<sequence length="1058" mass="121604">MADSRVTSVQSPHFQHPTAGIIKRVRLENFMCHSNLEIELGEWVNFITGQNGSGKSAILTALCVAFGCRARGTQRAATLKDFIKTGCSSAVIHVEIKNEGEDAFKPQIYGDMITVERRISESTSSIVLKDYRGKKVVSRKAELQEMVEHFNIDVENPCVVMSQDKSREFLHSGNDKDKFKFFYKATLLQQVDDLLESVSKGLEHSFGLLGGLEATIRPVEKELNELRVKITNMEQVEQISLQIQQLKKKLAWSWVFDVDKQIQGQCSKLDKLKDRIPKCQSKIDDQLNMVEELRACLHKKKGHIKNLFEKTSEVKQKKQNLQQSISMAAKQLLEKEQQCKRITVSIEKMVRRVRTLEEQVQDIYEKHAQSTQAEESEIEEKLKVLQNDVDAAESALTRLREEEAILADNVQRQSNEIRKIADEIEGHDRRYREINFSIRELKQHQTNKVTAFGGDRVMNLLRIIERSYRRFKRPPIGPIGAHLSLVNGDRWGVAIEHAIGKMLNAFIVTDHKDSLLLRECAKEVNYGYLQIFIYDFSRPRLSLPAHMLPQTTHPSILSVLYSANDTVINVLVDLGSIERQILVRDYDTGKMVAFDERISNLKEVFTSDGCKMFSRGPVQTVLPPNKRQRTSRLCSSFDNQINVLEADASHEQEAANRLKRIKREAEEKLEDLNGRLRHVKRVCSNSEKDLSSKKLALEDERNQYAMANRSSPASSVDEIQQEISEAQHEIERKTDLLKECQNRMNEAAAKTDHLKISFEELCASTQEEISALEKAENELMQIERDMRLAEEEKAHYDGIMQHKVLPDIKEAEARYLELKQQREDYSRKASIICCEDELQSFGDCNGSTPEQLSAQIERLAQRLKRESQRYTESLDDLRMLCEKKERKIMRKQQAYKAYRTKLDACQRALELRRNKFRRNATYLRRLLSWKFNAHLGRKGFSGLITVNYEEKTLSIKVQMPQDASGCAVRDTRGLSGGERSFSTLCFTLALHDMTESPFRAMDEFDVFMDAVSRKISLDTLVDFAVEQGSQWIFITPHDISMVKQGNRIKKQQIAAPRS</sequence>
<dbReference type="Pfam" id="PF02463">
    <property type="entry name" value="SMC_N"/>
    <property type="match status" value="1"/>
</dbReference>
<dbReference type="EMBL" id="JAWXYG010000013">
    <property type="protein sequence ID" value="KAK4256333.1"/>
    <property type="molecule type" value="Genomic_DNA"/>
</dbReference>
<dbReference type="GO" id="GO:0005524">
    <property type="term" value="F:ATP binding"/>
    <property type="evidence" value="ECO:0007669"/>
    <property type="project" value="UniProtKB-KW"/>
</dbReference>
<accession>A0AAE1IUE1</accession>
<keyword evidence="6" id="KW-0227">DNA damage</keyword>
<dbReference type="Gene3D" id="3.40.50.300">
    <property type="entry name" value="P-loop containing nucleotide triphosphate hydrolases"/>
    <property type="match status" value="2"/>
</dbReference>
<feature type="coiled-coil region" evidence="12">
    <location>
        <begin position="853"/>
        <end position="901"/>
    </location>
</feature>
<dbReference type="SUPFAM" id="SSF52540">
    <property type="entry name" value="P-loop containing nucleoside triphosphate hydrolases"/>
    <property type="match status" value="1"/>
</dbReference>
<feature type="coiled-coil region" evidence="12">
    <location>
        <begin position="716"/>
        <end position="828"/>
    </location>
</feature>
<gene>
    <name evidence="14" type="ORF">QN277_009214</name>
</gene>
<keyword evidence="9" id="KW-0233">DNA recombination</keyword>
<evidence type="ECO:0000256" key="2">
    <source>
        <dbReference type="ARBA" id="ARBA00004286"/>
    </source>
</evidence>
<dbReference type="GO" id="GO:0003684">
    <property type="term" value="F:damaged DNA binding"/>
    <property type="evidence" value="ECO:0007669"/>
    <property type="project" value="TreeGrafter"/>
</dbReference>
<dbReference type="GO" id="GO:0003697">
    <property type="term" value="F:single-stranded DNA binding"/>
    <property type="evidence" value="ECO:0007669"/>
    <property type="project" value="TreeGrafter"/>
</dbReference>
<dbReference type="GO" id="GO:0035861">
    <property type="term" value="C:site of double-strand break"/>
    <property type="evidence" value="ECO:0007669"/>
    <property type="project" value="TreeGrafter"/>
</dbReference>
<dbReference type="PANTHER" id="PTHR19306">
    <property type="entry name" value="STRUCTURAL MAINTENANCE OF CHROMOSOMES 5,6 SMC5, SMC6"/>
    <property type="match status" value="1"/>
</dbReference>
<keyword evidence="7" id="KW-0067">ATP-binding</keyword>
<feature type="domain" description="RecF/RecN/SMC N-terminal" evidence="13">
    <location>
        <begin position="22"/>
        <end position="1048"/>
    </location>
</feature>
<evidence type="ECO:0000256" key="8">
    <source>
        <dbReference type="ARBA" id="ARBA00023054"/>
    </source>
</evidence>
<evidence type="ECO:0000256" key="11">
    <source>
        <dbReference type="ARBA" id="ARBA00023242"/>
    </source>
</evidence>
<keyword evidence="4" id="KW-0158">Chromosome</keyword>
<evidence type="ECO:0000313" key="15">
    <source>
        <dbReference type="Proteomes" id="UP001293593"/>
    </source>
</evidence>
<comment type="similarity">
    <text evidence="3">Belongs to the SMC family. SMC6 subfamily.</text>
</comment>
<evidence type="ECO:0000259" key="13">
    <source>
        <dbReference type="Pfam" id="PF02463"/>
    </source>
</evidence>
<dbReference type="SUPFAM" id="SSF75553">
    <property type="entry name" value="Smc hinge domain"/>
    <property type="match status" value="1"/>
</dbReference>
<keyword evidence="15" id="KW-1185">Reference proteome</keyword>
<dbReference type="SUPFAM" id="SSF58104">
    <property type="entry name" value="Methyl-accepting chemotaxis protein (MCP) signaling domain"/>
    <property type="match status" value="1"/>
</dbReference>
<dbReference type="InterPro" id="IPR003395">
    <property type="entry name" value="RecF/RecN/SMC_N"/>
</dbReference>
<dbReference type="GO" id="GO:0030915">
    <property type="term" value="C:Smc5-Smc6 complex"/>
    <property type="evidence" value="ECO:0007669"/>
    <property type="project" value="TreeGrafter"/>
</dbReference>
<evidence type="ECO:0000256" key="12">
    <source>
        <dbReference type="SAM" id="Coils"/>
    </source>
</evidence>
<organism evidence="14 15">
    <name type="scientific">Acacia crassicarpa</name>
    <name type="common">northern wattle</name>
    <dbReference type="NCBI Taxonomy" id="499986"/>
    <lineage>
        <taxon>Eukaryota</taxon>
        <taxon>Viridiplantae</taxon>
        <taxon>Streptophyta</taxon>
        <taxon>Embryophyta</taxon>
        <taxon>Tracheophyta</taxon>
        <taxon>Spermatophyta</taxon>
        <taxon>Magnoliopsida</taxon>
        <taxon>eudicotyledons</taxon>
        <taxon>Gunneridae</taxon>
        <taxon>Pentapetalae</taxon>
        <taxon>rosids</taxon>
        <taxon>fabids</taxon>
        <taxon>Fabales</taxon>
        <taxon>Fabaceae</taxon>
        <taxon>Caesalpinioideae</taxon>
        <taxon>mimosoid clade</taxon>
        <taxon>Acacieae</taxon>
        <taxon>Acacia</taxon>
    </lineage>
</organism>
<evidence type="ECO:0000256" key="10">
    <source>
        <dbReference type="ARBA" id="ARBA00023204"/>
    </source>
</evidence>
<evidence type="ECO:0000256" key="5">
    <source>
        <dbReference type="ARBA" id="ARBA00022741"/>
    </source>
</evidence>
<evidence type="ECO:0000256" key="7">
    <source>
        <dbReference type="ARBA" id="ARBA00022840"/>
    </source>
</evidence>
<feature type="coiled-coil region" evidence="12">
    <location>
        <begin position="304"/>
        <end position="430"/>
    </location>
</feature>
<feature type="coiled-coil region" evidence="12">
    <location>
        <begin position="648"/>
        <end position="682"/>
    </location>
</feature>
<keyword evidence="10" id="KW-0234">DNA repair</keyword>
<comment type="caution">
    <text evidence="14">The sequence shown here is derived from an EMBL/GenBank/DDBJ whole genome shotgun (WGS) entry which is preliminary data.</text>
</comment>
<dbReference type="AlphaFoldDB" id="A0AAE1IUE1"/>
<dbReference type="InterPro" id="IPR036277">
    <property type="entry name" value="SMC_hinge_sf"/>
</dbReference>
<dbReference type="Proteomes" id="UP001293593">
    <property type="component" value="Unassembled WGS sequence"/>
</dbReference>
<reference evidence="14" key="1">
    <citation type="submission" date="2023-10" db="EMBL/GenBank/DDBJ databases">
        <title>Chromosome-level genome of the transformable northern wattle, Acacia crassicarpa.</title>
        <authorList>
            <person name="Massaro I."/>
            <person name="Sinha N.R."/>
            <person name="Poethig S."/>
            <person name="Leichty A.R."/>
        </authorList>
    </citation>
    <scope>NUCLEOTIDE SEQUENCE</scope>
    <source>
        <strain evidence="14">Acra3RX</strain>
        <tissue evidence="14">Leaf</tissue>
    </source>
</reference>
<protein>
    <recommendedName>
        <fullName evidence="13">RecF/RecN/SMC N-terminal domain-containing protein</fullName>
    </recommendedName>
</protein>
<dbReference type="PANTHER" id="PTHR19306:SF6">
    <property type="entry name" value="STRUCTURAL MAINTENANCE OF CHROMOSOMES PROTEIN 6"/>
    <property type="match status" value="1"/>
</dbReference>
<keyword evidence="5" id="KW-0547">Nucleotide-binding</keyword>
<evidence type="ECO:0000256" key="4">
    <source>
        <dbReference type="ARBA" id="ARBA00022454"/>
    </source>
</evidence>
<evidence type="ECO:0000256" key="9">
    <source>
        <dbReference type="ARBA" id="ARBA00023172"/>
    </source>
</evidence>